<sequence length="589" mass="64786">MFATTLRAALSLVSFVSLFSIISASEWAFAVKESIHPPPGWVKCSSASPDRVLRLRIALPQPQFHVLEQHLMEISDPDHERYGRYLSKDQVDDLVRPYDESLDLVTQWLEKWGIYEEDISRSAAKDWVTVMISIRLAEQMLNTTYYIWRHVQDGAFIIRTTEYSLPRVLHSHVDLIQPTTSFGRWKAMRTATLDWKSDSEGSVNHRVSPASDTPTVYKNPVSGVTVDLSCNETVTVNRLQQLYNVVGYVPKIPTKNNRIGVTGFLEQYANIQDLNTFYADQVPQAVGTSFEFTSVNGGQNSQNLSESGVEAAIDTQLAYGLTYPIPGVFWSTRGTPPFIPDAKYPENGNEPYGDTTNKRALPISYARRVCDSFAQLGARGVSLLFAAGNGGVGDWGLQNRSEHLCFSNDGCNVTKFLPAFPASCPYVTSVGATNNIDEVGIFFSGGGFSDYFPRPSYQDEAVNDYLEKLPEGLYEGLYNPYGRGFPDVSALSIGYRFFWMGNAIFGTGTSAATPVVAALIALLSDYRLSVGLPTLGFLNPVLYKKGFAGFNDVTKGGNIGCGTDGFNATEGWDPGGSFNVSRLIPLANS</sequence>
<proteinExistence type="predicted"/>
<evidence type="ECO:0000313" key="2">
    <source>
        <dbReference type="Proteomes" id="UP000886501"/>
    </source>
</evidence>
<dbReference type="EMBL" id="MU117962">
    <property type="protein sequence ID" value="KAF9653884.1"/>
    <property type="molecule type" value="Genomic_DNA"/>
</dbReference>
<name>A0ACB6ZWB8_THEGA</name>
<protein>
    <submittedName>
        <fullName evidence="1">Tripeptidyl peptidase A</fullName>
    </submittedName>
</protein>
<keyword evidence="2" id="KW-1185">Reference proteome</keyword>
<accession>A0ACB6ZWB8</accession>
<gene>
    <name evidence="1" type="ORF">BDM02DRAFT_3257466</name>
</gene>
<reference evidence="1" key="2">
    <citation type="journal article" date="2020" name="Nat. Commun.">
        <title>Large-scale genome sequencing of mycorrhizal fungi provides insights into the early evolution of symbiotic traits.</title>
        <authorList>
            <person name="Miyauchi S."/>
            <person name="Kiss E."/>
            <person name="Kuo A."/>
            <person name="Drula E."/>
            <person name="Kohler A."/>
            <person name="Sanchez-Garcia M."/>
            <person name="Morin E."/>
            <person name="Andreopoulos B."/>
            <person name="Barry K.W."/>
            <person name="Bonito G."/>
            <person name="Buee M."/>
            <person name="Carver A."/>
            <person name="Chen C."/>
            <person name="Cichocki N."/>
            <person name="Clum A."/>
            <person name="Culley D."/>
            <person name="Crous P.W."/>
            <person name="Fauchery L."/>
            <person name="Girlanda M."/>
            <person name="Hayes R.D."/>
            <person name="Keri Z."/>
            <person name="LaButti K."/>
            <person name="Lipzen A."/>
            <person name="Lombard V."/>
            <person name="Magnuson J."/>
            <person name="Maillard F."/>
            <person name="Murat C."/>
            <person name="Nolan M."/>
            <person name="Ohm R.A."/>
            <person name="Pangilinan J."/>
            <person name="Pereira M.F."/>
            <person name="Perotto S."/>
            <person name="Peter M."/>
            <person name="Pfister S."/>
            <person name="Riley R."/>
            <person name="Sitrit Y."/>
            <person name="Stielow J.B."/>
            <person name="Szollosi G."/>
            <person name="Zifcakova L."/>
            <person name="Stursova M."/>
            <person name="Spatafora J.W."/>
            <person name="Tedersoo L."/>
            <person name="Vaario L.M."/>
            <person name="Yamada A."/>
            <person name="Yan M."/>
            <person name="Wang P."/>
            <person name="Xu J."/>
            <person name="Bruns T."/>
            <person name="Baldrian P."/>
            <person name="Vilgalys R."/>
            <person name="Dunand C."/>
            <person name="Henrissat B."/>
            <person name="Grigoriev I.V."/>
            <person name="Hibbett D."/>
            <person name="Nagy L.G."/>
            <person name="Martin F.M."/>
        </authorList>
    </citation>
    <scope>NUCLEOTIDE SEQUENCE</scope>
    <source>
        <strain evidence="1">P2</strain>
    </source>
</reference>
<organism evidence="1 2">
    <name type="scientific">Thelephora ganbajun</name>
    <name type="common">Ganba fungus</name>
    <dbReference type="NCBI Taxonomy" id="370292"/>
    <lineage>
        <taxon>Eukaryota</taxon>
        <taxon>Fungi</taxon>
        <taxon>Dikarya</taxon>
        <taxon>Basidiomycota</taxon>
        <taxon>Agaricomycotina</taxon>
        <taxon>Agaricomycetes</taxon>
        <taxon>Thelephorales</taxon>
        <taxon>Thelephoraceae</taxon>
        <taxon>Thelephora</taxon>
    </lineage>
</organism>
<comment type="caution">
    <text evidence="1">The sequence shown here is derived from an EMBL/GenBank/DDBJ whole genome shotgun (WGS) entry which is preliminary data.</text>
</comment>
<dbReference type="Proteomes" id="UP000886501">
    <property type="component" value="Unassembled WGS sequence"/>
</dbReference>
<reference evidence="1" key="1">
    <citation type="submission" date="2019-10" db="EMBL/GenBank/DDBJ databases">
        <authorList>
            <consortium name="DOE Joint Genome Institute"/>
            <person name="Kuo A."/>
            <person name="Miyauchi S."/>
            <person name="Kiss E."/>
            <person name="Drula E."/>
            <person name="Kohler A."/>
            <person name="Sanchez-Garcia M."/>
            <person name="Andreopoulos B."/>
            <person name="Barry K.W."/>
            <person name="Bonito G."/>
            <person name="Buee M."/>
            <person name="Carver A."/>
            <person name="Chen C."/>
            <person name="Cichocki N."/>
            <person name="Clum A."/>
            <person name="Culley D."/>
            <person name="Crous P.W."/>
            <person name="Fauchery L."/>
            <person name="Girlanda M."/>
            <person name="Hayes R."/>
            <person name="Keri Z."/>
            <person name="Labutti K."/>
            <person name="Lipzen A."/>
            <person name="Lombard V."/>
            <person name="Magnuson J."/>
            <person name="Maillard F."/>
            <person name="Morin E."/>
            <person name="Murat C."/>
            <person name="Nolan M."/>
            <person name="Ohm R."/>
            <person name="Pangilinan J."/>
            <person name="Pereira M."/>
            <person name="Perotto S."/>
            <person name="Peter M."/>
            <person name="Riley R."/>
            <person name="Sitrit Y."/>
            <person name="Stielow B."/>
            <person name="Szollosi G."/>
            <person name="Zifcakova L."/>
            <person name="Stursova M."/>
            <person name="Spatafora J.W."/>
            <person name="Tedersoo L."/>
            <person name="Vaario L.-M."/>
            <person name="Yamada A."/>
            <person name="Yan M."/>
            <person name="Wang P."/>
            <person name="Xu J."/>
            <person name="Bruns T."/>
            <person name="Baldrian P."/>
            <person name="Vilgalys R."/>
            <person name="Henrissat B."/>
            <person name="Grigoriev I.V."/>
            <person name="Hibbett D."/>
            <person name="Nagy L.G."/>
            <person name="Martin F.M."/>
        </authorList>
    </citation>
    <scope>NUCLEOTIDE SEQUENCE</scope>
    <source>
        <strain evidence="1">P2</strain>
    </source>
</reference>
<evidence type="ECO:0000313" key="1">
    <source>
        <dbReference type="EMBL" id="KAF9653884.1"/>
    </source>
</evidence>